<keyword evidence="2" id="KW-1185">Reference proteome</keyword>
<dbReference type="PANTHER" id="PTHR33395">
    <property type="entry name" value="TRANSCRIPTASE, PUTATIVE-RELATED-RELATED"/>
    <property type="match status" value="1"/>
</dbReference>
<dbReference type="GO" id="GO:0031012">
    <property type="term" value="C:extracellular matrix"/>
    <property type="evidence" value="ECO:0007669"/>
    <property type="project" value="TreeGrafter"/>
</dbReference>
<sequence length="311" mass="34364">MAEVLNAFFASVFSGKMACLQDNCPLGLVDGIKEQNGSPIIEKEVVRELLRCLDIHKSMGPDGIHPRVMRELADQLAKTLSIIYQQSWLTGEVPDDWKLVNVTPIHKKGEKKDPSNYRPLSLTLVLDVGGNLVTADEKMAEVLNAFFASVFSGKMACLQDNCPLGLVDGIKEQNGSPIIEKEVVRELLRCLDIHKSMGPDGIHPRVMRELADQLAKTLSIIYQQSWLTGEVPDDWKLVNVTPIHKKGEKKDPSNYRPLSLTLVLADSPGGCRMKAVDILYLDLNKAFDTVPHSTLLEKLAAQGLDRSSLLG</sequence>
<evidence type="ECO:0000313" key="2">
    <source>
        <dbReference type="Proteomes" id="UP000796761"/>
    </source>
</evidence>
<protein>
    <submittedName>
        <fullName evidence="1">Uncharacterized protein</fullName>
    </submittedName>
</protein>
<gene>
    <name evidence="1" type="ORF">HGM15179_013537</name>
</gene>
<dbReference type="GO" id="GO:0007508">
    <property type="term" value="P:larval heart development"/>
    <property type="evidence" value="ECO:0007669"/>
    <property type="project" value="TreeGrafter"/>
</dbReference>
<accession>A0A8K1G7U4</accession>
<organism evidence="1 2">
    <name type="scientific">Zosterops borbonicus</name>
    <dbReference type="NCBI Taxonomy" id="364589"/>
    <lineage>
        <taxon>Eukaryota</taxon>
        <taxon>Metazoa</taxon>
        <taxon>Chordata</taxon>
        <taxon>Craniata</taxon>
        <taxon>Vertebrata</taxon>
        <taxon>Euteleostomi</taxon>
        <taxon>Archelosauria</taxon>
        <taxon>Archosauria</taxon>
        <taxon>Dinosauria</taxon>
        <taxon>Saurischia</taxon>
        <taxon>Theropoda</taxon>
        <taxon>Coelurosauria</taxon>
        <taxon>Aves</taxon>
        <taxon>Neognathae</taxon>
        <taxon>Neoaves</taxon>
        <taxon>Telluraves</taxon>
        <taxon>Australaves</taxon>
        <taxon>Passeriformes</taxon>
        <taxon>Sylvioidea</taxon>
        <taxon>Zosteropidae</taxon>
        <taxon>Zosterops</taxon>
    </lineage>
</organism>
<name>A0A8K1G7U4_9PASS</name>
<comment type="caution">
    <text evidence="1">The sequence shown here is derived from an EMBL/GenBank/DDBJ whole genome shotgun (WGS) entry which is preliminary data.</text>
</comment>
<reference evidence="1" key="1">
    <citation type="submission" date="2019-04" db="EMBL/GenBank/DDBJ databases">
        <title>Genome assembly of Zosterops borbonicus 15179.</title>
        <authorList>
            <person name="Leroy T."/>
            <person name="Anselmetti Y."/>
            <person name="Tilak M.-K."/>
            <person name="Nabholz B."/>
        </authorList>
    </citation>
    <scope>NUCLEOTIDE SEQUENCE</scope>
    <source>
        <strain evidence="1">HGM_15179</strain>
        <tissue evidence="1">Muscle</tissue>
    </source>
</reference>
<evidence type="ECO:0000313" key="1">
    <source>
        <dbReference type="EMBL" id="TRZ13574.1"/>
    </source>
</evidence>
<proteinExistence type="predicted"/>
<dbReference type="Proteomes" id="UP000796761">
    <property type="component" value="Unassembled WGS sequence"/>
</dbReference>
<dbReference type="PANTHER" id="PTHR33395:SF22">
    <property type="entry name" value="REVERSE TRANSCRIPTASE DOMAIN-CONTAINING PROTEIN"/>
    <property type="match status" value="1"/>
</dbReference>
<dbReference type="GO" id="GO:0061343">
    <property type="term" value="P:cell adhesion involved in heart morphogenesis"/>
    <property type="evidence" value="ECO:0007669"/>
    <property type="project" value="TreeGrafter"/>
</dbReference>
<dbReference type="EMBL" id="SWJQ01000500">
    <property type="protein sequence ID" value="TRZ13574.1"/>
    <property type="molecule type" value="Genomic_DNA"/>
</dbReference>
<dbReference type="OrthoDB" id="416454at2759"/>
<dbReference type="AlphaFoldDB" id="A0A8K1G7U4"/>